<reference evidence="1" key="1">
    <citation type="submission" date="2013-09" db="EMBL/GenBank/DDBJ databases">
        <title>Salmonella enterica subsp. IIIa serovar 18:z4:z23:-.</title>
        <authorList>
            <person name="Chen Y."/>
            <person name="Li C."/>
            <person name="Mcdermott P."/>
            <person name="Zhao S."/>
        </authorList>
    </citation>
    <scope>NUCLEOTIDE SEQUENCE [LARGE SCALE GENOMIC DNA]</scope>
    <source>
        <strain evidence="1">N26626</strain>
    </source>
</reference>
<comment type="caution">
    <text evidence="1">The sequence shown here is derived from an EMBL/GenBank/DDBJ whole genome shotgun (WGS) entry which is preliminary data.</text>
</comment>
<name>A0A3S5YLX6_SALER</name>
<evidence type="ECO:0000313" key="1">
    <source>
        <dbReference type="EMBL" id="OLW01489.1"/>
    </source>
</evidence>
<protein>
    <recommendedName>
        <fullName evidence="2">Periplasmic protein</fullName>
    </recommendedName>
</protein>
<dbReference type="AlphaFoldDB" id="A0A3S5YLX6"/>
<evidence type="ECO:0008006" key="2">
    <source>
        <dbReference type="Google" id="ProtNLM"/>
    </source>
</evidence>
<sequence length="108" mass="11780">MAQENMFQLKPGALAIVIGAKTPAGRRNIGKSVELFCLCQPGDKFINPVNGHVTLLPKEAPRSLWLVTGDVASADSQHGFAWVRTEHLIPLSPDRQPGRAAVRQLQRS</sequence>
<dbReference type="EMBL" id="AWRC01000019">
    <property type="protein sequence ID" value="OLW01489.1"/>
    <property type="molecule type" value="Genomic_DNA"/>
</dbReference>
<organism evidence="1">
    <name type="scientific">Salmonella enterica subsp. arizonae serovar 18:z4,z23:- str. CVM N26626</name>
    <dbReference type="NCBI Taxonomy" id="1395119"/>
    <lineage>
        <taxon>Bacteria</taxon>
        <taxon>Pseudomonadati</taxon>
        <taxon>Pseudomonadota</taxon>
        <taxon>Gammaproteobacteria</taxon>
        <taxon>Enterobacterales</taxon>
        <taxon>Enterobacteriaceae</taxon>
        <taxon>Salmonella</taxon>
    </lineage>
</organism>
<gene>
    <name evidence="1" type="ORF">P298_12985</name>
</gene>
<accession>A0A3S5YLX6</accession>
<dbReference type="Proteomes" id="UP000868500">
    <property type="component" value="Unassembled WGS sequence"/>
</dbReference>
<proteinExistence type="predicted"/>